<reference evidence="2" key="1">
    <citation type="journal article" date="2017" name="Nat. Ecol. Evol.">
        <title>Genome expansion and lineage-specific genetic innovations in the forest pathogenic fungi Armillaria.</title>
        <authorList>
            <person name="Sipos G."/>
            <person name="Prasanna A.N."/>
            <person name="Walter M.C."/>
            <person name="O'Connor E."/>
            <person name="Balint B."/>
            <person name="Krizsan K."/>
            <person name="Kiss B."/>
            <person name="Hess J."/>
            <person name="Varga T."/>
            <person name="Slot J."/>
            <person name="Riley R."/>
            <person name="Boka B."/>
            <person name="Rigling D."/>
            <person name="Barry K."/>
            <person name="Lee J."/>
            <person name="Mihaltcheva S."/>
            <person name="LaButti K."/>
            <person name="Lipzen A."/>
            <person name="Waldron R."/>
            <person name="Moloney N.M."/>
            <person name="Sperisen C."/>
            <person name="Kredics L."/>
            <person name="Vagvoelgyi C."/>
            <person name="Patrignani A."/>
            <person name="Fitzpatrick D."/>
            <person name="Nagy I."/>
            <person name="Doyle S."/>
            <person name="Anderson J.B."/>
            <person name="Grigoriev I.V."/>
            <person name="Gueldener U."/>
            <person name="Muensterkoetter M."/>
            <person name="Nagy L.G."/>
        </authorList>
    </citation>
    <scope>NUCLEOTIDE SEQUENCE [LARGE SCALE GENOMIC DNA]</scope>
    <source>
        <strain evidence="2">28-4</strain>
    </source>
</reference>
<name>A0A2H3C7V7_9AGAR</name>
<dbReference type="AlphaFoldDB" id="A0A2H3C7V7"/>
<protein>
    <submittedName>
        <fullName evidence="1">Uncharacterized protein</fullName>
    </submittedName>
</protein>
<dbReference type="Proteomes" id="UP000218334">
    <property type="component" value="Unassembled WGS sequence"/>
</dbReference>
<evidence type="ECO:0000313" key="1">
    <source>
        <dbReference type="EMBL" id="PBK72213.1"/>
    </source>
</evidence>
<evidence type="ECO:0000313" key="2">
    <source>
        <dbReference type="Proteomes" id="UP000218334"/>
    </source>
</evidence>
<accession>A0A2H3C7V7</accession>
<dbReference type="EMBL" id="KZ293422">
    <property type="protein sequence ID" value="PBK72213.1"/>
    <property type="molecule type" value="Genomic_DNA"/>
</dbReference>
<dbReference type="STRING" id="1076256.A0A2H3C7V7"/>
<proteinExistence type="predicted"/>
<organism evidence="1 2">
    <name type="scientific">Armillaria solidipes</name>
    <dbReference type="NCBI Taxonomy" id="1076256"/>
    <lineage>
        <taxon>Eukaryota</taxon>
        <taxon>Fungi</taxon>
        <taxon>Dikarya</taxon>
        <taxon>Basidiomycota</taxon>
        <taxon>Agaricomycotina</taxon>
        <taxon>Agaricomycetes</taxon>
        <taxon>Agaricomycetidae</taxon>
        <taxon>Agaricales</taxon>
        <taxon>Marasmiineae</taxon>
        <taxon>Physalacriaceae</taxon>
        <taxon>Armillaria</taxon>
    </lineage>
</organism>
<gene>
    <name evidence="1" type="ORF">ARMSODRAFT_972872</name>
</gene>
<sequence>MYFNGFTWAQATVAMSIFVKETHESSHNTFALVLVWTRNFIGARAYTASYFKSGVLYEVPVEEIYLALEKAHPYLDAHIATLHEFSLFDCRYGLALHSQIICLVRRIPEDKRPAEWKWWELTKSECLCDTYSLDETLCLPGEEEYQAHAEHCVPECELKPFRHQAVPLLRRLQTTHSSLKPPAVEGSSTV</sequence>
<keyword evidence="2" id="KW-1185">Reference proteome</keyword>